<dbReference type="EMBL" id="JAFJYH010000533">
    <property type="protein sequence ID" value="KAG4411038.1"/>
    <property type="molecule type" value="Genomic_DNA"/>
</dbReference>
<dbReference type="Proteomes" id="UP000664132">
    <property type="component" value="Unassembled WGS sequence"/>
</dbReference>
<evidence type="ECO:0000256" key="1">
    <source>
        <dbReference type="SAM" id="MobiDB-lite"/>
    </source>
</evidence>
<gene>
    <name evidence="2" type="ORF">IFR04_015829</name>
</gene>
<name>A0A8H7T260_9HELO</name>
<organism evidence="2 3">
    <name type="scientific">Cadophora malorum</name>
    <dbReference type="NCBI Taxonomy" id="108018"/>
    <lineage>
        <taxon>Eukaryota</taxon>
        <taxon>Fungi</taxon>
        <taxon>Dikarya</taxon>
        <taxon>Ascomycota</taxon>
        <taxon>Pezizomycotina</taxon>
        <taxon>Leotiomycetes</taxon>
        <taxon>Helotiales</taxon>
        <taxon>Ploettnerulaceae</taxon>
        <taxon>Cadophora</taxon>
    </lineage>
</organism>
<accession>A0A8H7T260</accession>
<reference evidence="2" key="1">
    <citation type="submission" date="2021-02" db="EMBL/GenBank/DDBJ databases">
        <title>Genome sequence Cadophora malorum strain M34.</title>
        <authorList>
            <person name="Stefanovic E."/>
            <person name="Vu D."/>
            <person name="Scully C."/>
            <person name="Dijksterhuis J."/>
            <person name="Roader J."/>
            <person name="Houbraken J."/>
        </authorList>
    </citation>
    <scope>NUCLEOTIDE SEQUENCE</scope>
    <source>
        <strain evidence="2">M34</strain>
    </source>
</reference>
<keyword evidence="3" id="KW-1185">Reference proteome</keyword>
<evidence type="ECO:0000313" key="2">
    <source>
        <dbReference type="EMBL" id="KAG4411038.1"/>
    </source>
</evidence>
<feature type="region of interest" description="Disordered" evidence="1">
    <location>
        <begin position="1"/>
        <end position="31"/>
    </location>
</feature>
<evidence type="ECO:0000313" key="3">
    <source>
        <dbReference type="Proteomes" id="UP000664132"/>
    </source>
</evidence>
<feature type="compositionally biased region" description="Basic and acidic residues" evidence="1">
    <location>
        <begin position="1"/>
        <end position="18"/>
    </location>
</feature>
<proteinExistence type="predicted"/>
<comment type="caution">
    <text evidence="2">The sequence shown here is derived from an EMBL/GenBank/DDBJ whole genome shotgun (WGS) entry which is preliminary data.</text>
</comment>
<sequence length="155" mass="17829">MSMRLPKELGEDEKRKGFEVGQGRVEDTQPSLRLLESTFKHERKKSTPIASPKRLAFVNISGPRSLAMPNLFDPAMKSQPEKYMDRLEDAHMRETPEFKRYEDATNIEIFYDLFHDRSLDTSHLSSLRDLAPPLLRLAQAWLSFGSCLLKSAYPS</sequence>
<protein>
    <submittedName>
        <fullName evidence="2">Uncharacterized protein</fullName>
    </submittedName>
</protein>
<dbReference type="AlphaFoldDB" id="A0A8H7T260"/>